<keyword evidence="5 9" id="KW-0028">Amino-acid biosynthesis</keyword>
<sequence>MNKQRYFKEAFAQLKPYEPHLVSYEIKLDANENPYPFPKSLLEEIFTKIGAKDFPLYPDPLAGRLRSKLSEKLGVLPENIVLGNGSDELILCLYLAFGGYGRVALSFAPSFVMYRHHAFVTQTEFFEVSYRDDFSLDLDETKKAIEKYQPHLVFLANPNNPTGTLVDIETIKKLLAYDHLLVIDEAYVEFSGVSAIDLLNKYQNLVILRTFSKARALAGLRLGYLVANNDVVKEIIKVKNPYNVNVFSQIAGEVVLANEEVFQEEIREIIAERERLYKELTSLGLKAVKSHANFILVEFGEKAKKIHQELINHGILVRYLGGALANYLRITVGTPEENRQFLKKLGEIL</sequence>
<feature type="domain" description="Aminotransferase class I/classII large" evidence="10">
    <location>
        <begin position="26"/>
        <end position="345"/>
    </location>
</feature>
<dbReference type="PROSITE" id="PS00599">
    <property type="entry name" value="AA_TRANSFER_CLASS_2"/>
    <property type="match status" value="1"/>
</dbReference>
<evidence type="ECO:0000313" key="12">
    <source>
        <dbReference type="Proteomes" id="UP000604066"/>
    </source>
</evidence>
<comment type="cofactor">
    <cofactor evidence="1 9">
        <name>pyridoxal 5'-phosphate</name>
        <dbReference type="ChEBI" id="CHEBI:597326"/>
    </cofactor>
</comment>
<dbReference type="InterPro" id="IPR005861">
    <property type="entry name" value="HisP_aminotrans"/>
</dbReference>
<name>A0ABX2RAV6_9THEO</name>
<dbReference type="PANTHER" id="PTHR42885:SF2">
    <property type="entry name" value="HISTIDINOL-PHOSPHATE AMINOTRANSFERASE"/>
    <property type="match status" value="1"/>
</dbReference>
<comment type="catalytic activity">
    <reaction evidence="9">
        <text>L-histidinol phosphate + 2-oxoglutarate = 3-(imidazol-4-yl)-2-oxopropyl phosphate + L-glutamate</text>
        <dbReference type="Rhea" id="RHEA:23744"/>
        <dbReference type="ChEBI" id="CHEBI:16810"/>
        <dbReference type="ChEBI" id="CHEBI:29985"/>
        <dbReference type="ChEBI" id="CHEBI:57766"/>
        <dbReference type="ChEBI" id="CHEBI:57980"/>
        <dbReference type="EC" id="2.6.1.9"/>
    </reaction>
</comment>
<accession>A0ABX2RAV6</accession>
<evidence type="ECO:0000313" key="11">
    <source>
        <dbReference type="EMBL" id="NYE56982.1"/>
    </source>
</evidence>
<dbReference type="RefSeq" id="WP_028052862.1">
    <property type="nucleotide sequence ID" value="NZ_ATYG01000039.1"/>
</dbReference>
<evidence type="ECO:0000256" key="6">
    <source>
        <dbReference type="ARBA" id="ARBA00022679"/>
    </source>
</evidence>
<dbReference type="PANTHER" id="PTHR42885">
    <property type="entry name" value="HISTIDINOL-PHOSPHATE AMINOTRANSFERASE-RELATED"/>
    <property type="match status" value="1"/>
</dbReference>
<dbReference type="Gene3D" id="3.90.1150.10">
    <property type="entry name" value="Aspartate Aminotransferase, domain 1"/>
    <property type="match status" value="1"/>
</dbReference>
<comment type="pathway">
    <text evidence="9">Amino-acid biosynthesis; L-histidine biosynthesis; L-histidine from 5-phospho-alpha-D-ribose 1-diphosphate: step 7/9.</text>
</comment>
<dbReference type="HAMAP" id="MF_01023">
    <property type="entry name" value="HisC_aminotrans_2"/>
    <property type="match status" value="1"/>
</dbReference>
<dbReference type="GO" id="GO:0004400">
    <property type="term" value="F:histidinol-phosphate transaminase activity"/>
    <property type="evidence" value="ECO:0007669"/>
    <property type="project" value="UniProtKB-EC"/>
</dbReference>
<dbReference type="EMBL" id="JACCBS010000001">
    <property type="protein sequence ID" value="NYE56982.1"/>
    <property type="molecule type" value="Genomic_DNA"/>
</dbReference>
<gene>
    <name evidence="9" type="primary">hisC</name>
    <name evidence="11" type="ORF">HDG70_000688</name>
</gene>
<keyword evidence="8 9" id="KW-0368">Histidine biosynthesis</keyword>
<organism evidence="11 12">
    <name type="scientific">Carboxydothermus ferrireducens DSM 11255</name>
    <dbReference type="NCBI Taxonomy" id="1119529"/>
    <lineage>
        <taxon>Bacteria</taxon>
        <taxon>Bacillati</taxon>
        <taxon>Bacillota</taxon>
        <taxon>Clostridia</taxon>
        <taxon>Thermoanaerobacterales</taxon>
        <taxon>Thermoanaerobacteraceae</taxon>
        <taxon>Carboxydothermus</taxon>
    </lineage>
</organism>
<evidence type="ECO:0000256" key="8">
    <source>
        <dbReference type="ARBA" id="ARBA00023102"/>
    </source>
</evidence>
<keyword evidence="7 9" id="KW-0663">Pyridoxal phosphate</keyword>
<protein>
    <recommendedName>
        <fullName evidence="9">Histidinol-phosphate aminotransferase</fullName>
        <ecNumber evidence="9">2.6.1.9</ecNumber>
    </recommendedName>
    <alternativeName>
        <fullName evidence="9">Imidazole acetol-phosphate transaminase</fullName>
    </alternativeName>
</protein>
<dbReference type="CDD" id="cd00609">
    <property type="entry name" value="AAT_like"/>
    <property type="match status" value="1"/>
</dbReference>
<keyword evidence="12" id="KW-1185">Reference proteome</keyword>
<dbReference type="Gene3D" id="3.40.640.10">
    <property type="entry name" value="Type I PLP-dependent aspartate aminotransferase-like (Major domain)"/>
    <property type="match status" value="1"/>
</dbReference>
<dbReference type="Pfam" id="PF00155">
    <property type="entry name" value="Aminotran_1_2"/>
    <property type="match status" value="1"/>
</dbReference>
<evidence type="ECO:0000256" key="9">
    <source>
        <dbReference type="HAMAP-Rule" id="MF_01023"/>
    </source>
</evidence>
<dbReference type="EC" id="2.6.1.9" evidence="9"/>
<evidence type="ECO:0000256" key="7">
    <source>
        <dbReference type="ARBA" id="ARBA00022898"/>
    </source>
</evidence>
<comment type="subunit">
    <text evidence="3 9">Homodimer.</text>
</comment>
<evidence type="ECO:0000256" key="5">
    <source>
        <dbReference type="ARBA" id="ARBA00022605"/>
    </source>
</evidence>
<dbReference type="Proteomes" id="UP000604066">
    <property type="component" value="Unassembled WGS sequence"/>
</dbReference>
<evidence type="ECO:0000256" key="3">
    <source>
        <dbReference type="ARBA" id="ARBA00011738"/>
    </source>
</evidence>
<keyword evidence="6 9" id="KW-0808">Transferase</keyword>
<evidence type="ECO:0000256" key="4">
    <source>
        <dbReference type="ARBA" id="ARBA00022576"/>
    </source>
</evidence>
<dbReference type="InterPro" id="IPR015421">
    <property type="entry name" value="PyrdxlP-dep_Trfase_major"/>
</dbReference>
<dbReference type="InterPro" id="IPR015424">
    <property type="entry name" value="PyrdxlP-dep_Trfase"/>
</dbReference>
<evidence type="ECO:0000256" key="2">
    <source>
        <dbReference type="ARBA" id="ARBA00007970"/>
    </source>
</evidence>
<dbReference type="NCBIfam" id="TIGR01141">
    <property type="entry name" value="hisC"/>
    <property type="match status" value="1"/>
</dbReference>
<dbReference type="InterPro" id="IPR015422">
    <property type="entry name" value="PyrdxlP-dep_Trfase_small"/>
</dbReference>
<comment type="caution">
    <text evidence="11">The sequence shown here is derived from an EMBL/GenBank/DDBJ whole genome shotgun (WGS) entry which is preliminary data.</text>
</comment>
<dbReference type="SUPFAM" id="SSF53383">
    <property type="entry name" value="PLP-dependent transferases"/>
    <property type="match status" value="1"/>
</dbReference>
<evidence type="ECO:0000259" key="10">
    <source>
        <dbReference type="Pfam" id="PF00155"/>
    </source>
</evidence>
<feature type="modified residue" description="N6-(pyridoxal phosphate)lysine" evidence="9">
    <location>
        <position position="213"/>
    </location>
</feature>
<dbReference type="InterPro" id="IPR001917">
    <property type="entry name" value="Aminotrans_II_pyridoxalP_BS"/>
</dbReference>
<comment type="similarity">
    <text evidence="2 9">Belongs to the class-II pyridoxal-phosphate-dependent aminotransferase family. Histidinol-phosphate aminotransferase subfamily.</text>
</comment>
<evidence type="ECO:0000256" key="1">
    <source>
        <dbReference type="ARBA" id="ARBA00001933"/>
    </source>
</evidence>
<reference evidence="11 12" key="1">
    <citation type="submission" date="2020-07" db="EMBL/GenBank/DDBJ databases">
        <title>Genomic Encyclopedia of Type Strains, Phase III (KMG-III): the genomes of soil and plant-associated and newly described type strains.</title>
        <authorList>
            <person name="Whitman W."/>
        </authorList>
    </citation>
    <scope>NUCLEOTIDE SEQUENCE [LARGE SCALE GENOMIC DNA]</scope>
    <source>
        <strain evidence="11 12">DSM 11255</strain>
    </source>
</reference>
<dbReference type="InterPro" id="IPR004839">
    <property type="entry name" value="Aminotransferase_I/II_large"/>
</dbReference>
<proteinExistence type="inferred from homology"/>
<keyword evidence="4 9" id="KW-0032">Aminotransferase</keyword>